<feature type="transmembrane region" description="Helical" evidence="1">
    <location>
        <begin position="58"/>
        <end position="77"/>
    </location>
</feature>
<evidence type="ECO:0000313" key="3">
    <source>
        <dbReference type="EMBL" id="NUW31509.1"/>
    </source>
</evidence>
<feature type="domain" description="CBU-0592-like" evidence="2">
    <location>
        <begin position="6"/>
        <end position="78"/>
    </location>
</feature>
<dbReference type="InterPro" id="IPR058058">
    <property type="entry name" value="CBU_0592-like"/>
</dbReference>
<proteinExistence type="predicted"/>
<keyword evidence="1" id="KW-1133">Transmembrane helix</keyword>
<dbReference type="NCBIfam" id="NF047864">
    <property type="entry name" value="CBU_0592_membra"/>
    <property type="match status" value="1"/>
</dbReference>
<sequence length="83" mass="8433">MDLLFEVAGWLGAGLLLLGYGLVSAGRLPAGGLAYQVVNLAGSLALMANSARNDAWPSAGLNLVWAVIGAVALVRLVRIGVST</sequence>
<keyword evidence="1" id="KW-0812">Transmembrane</keyword>
<name>A0A7Y6I6S7_9ACTN</name>
<dbReference type="EMBL" id="JABWGN010000003">
    <property type="protein sequence ID" value="NUW31509.1"/>
    <property type="molecule type" value="Genomic_DNA"/>
</dbReference>
<keyword evidence="4" id="KW-1185">Reference proteome</keyword>
<evidence type="ECO:0000259" key="2">
    <source>
        <dbReference type="Pfam" id="PF26604"/>
    </source>
</evidence>
<gene>
    <name evidence="3" type="ORF">HTZ77_08735</name>
</gene>
<dbReference type="RefSeq" id="WP_175588959.1">
    <property type="nucleotide sequence ID" value="NZ_JABWGN010000003.1"/>
</dbReference>
<dbReference type="Proteomes" id="UP000586042">
    <property type="component" value="Unassembled WGS sequence"/>
</dbReference>
<keyword evidence="1" id="KW-0472">Membrane</keyword>
<dbReference type="Pfam" id="PF26604">
    <property type="entry name" value="CBU_0592"/>
    <property type="match status" value="1"/>
</dbReference>
<dbReference type="AlphaFoldDB" id="A0A7Y6I6S7"/>
<organism evidence="3 4">
    <name type="scientific">Nonomuraea montanisoli</name>
    <dbReference type="NCBI Taxonomy" id="2741721"/>
    <lineage>
        <taxon>Bacteria</taxon>
        <taxon>Bacillati</taxon>
        <taxon>Actinomycetota</taxon>
        <taxon>Actinomycetes</taxon>
        <taxon>Streptosporangiales</taxon>
        <taxon>Streptosporangiaceae</taxon>
        <taxon>Nonomuraea</taxon>
    </lineage>
</organism>
<accession>A0A7Y6I6S7</accession>
<reference evidence="3 4" key="1">
    <citation type="submission" date="2020-06" db="EMBL/GenBank/DDBJ databases">
        <title>Nonomuraea sp. SMC257, a novel actinomycete isolated from soil.</title>
        <authorList>
            <person name="Chanama M."/>
        </authorList>
    </citation>
    <scope>NUCLEOTIDE SEQUENCE [LARGE SCALE GENOMIC DNA]</scope>
    <source>
        <strain evidence="3 4">SMC257</strain>
    </source>
</reference>
<comment type="caution">
    <text evidence="3">The sequence shown here is derived from an EMBL/GenBank/DDBJ whole genome shotgun (WGS) entry which is preliminary data.</text>
</comment>
<evidence type="ECO:0000313" key="4">
    <source>
        <dbReference type="Proteomes" id="UP000586042"/>
    </source>
</evidence>
<evidence type="ECO:0000256" key="1">
    <source>
        <dbReference type="SAM" id="Phobius"/>
    </source>
</evidence>
<protein>
    <recommendedName>
        <fullName evidence="2">CBU-0592-like domain-containing protein</fullName>
    </recommendedName>
</protein>